<comment type="caution">
    <text evidence="1">The sequence shown here is derived from an EMBL/GenBank/DDBJ whole genome shotgun (WGS) entry which is preliminary data.</text>
</comment>
<dbReference type="Proteomes" id="UP000811481">
    <property type="component" value="Unassembled WGS sequence"/>
</dbReference>
<evidence type="ECO:0000313" key="2">
    <source>
        <dbReference type="Proteomes" id="UP000811481"/>
    </source>
</evidence>
<accession>A0ABS5K3X4</accession>
<gene>
    <name evidence="1" type="ORF">J8J04_03025</name>
</gene>
<evidence type="ECO:0000313" key="1">
    <source>
        <dbReference type="EMBL" id="MBS2126638.1"/>
    </source>
</evidence>
<organism evidence="1 2">
    <name type="scientific">'Fragaria x ananassa' phyllody phytoplasma</name>
    <dbReference type="NCBI Taxonomy" id="2358428"/>
    <lineage>
        <taxon>Bacteria</taxon>
        <taxon>Bacillati</taxon>
        <taxon>Mycoplasmatota</taxon>
        <taxon>Mollicutes</taxon>
        <taxon>Acholeplasmatales</taxon>
        <taxon>Acholeplasmataceae</taxon>
        <taxon>Candidatus Phytoplasma</taxon>
        <taxon>16SrXIII (Mexican periwinkle virescence group)</taxon>
    </lineage>
</organism>
<keyword evidence="2" id="KW-1185">Reference proteome</keyword>
<protein>
    <submittedName>
        <fullName evidence="1">Uncharacterized protein</fullName>
    </submittedName>
</protein>
<dbReference type="EMBL" id="JAGVRH010000027">
    <property type="protein sequence ID" value="MBS2126638.1"/>
    <property type="molecule type" value="Genomic_DNA"/>
</dbReference>
<reference evidence="1" key="1">
    <citation type="submission" date="2021-04" db="EMBL/GenBank/DDBJ databases">
        <title>Draft genome sequence of StrPh-CL8, a phytoplasma strain causing strawberry phyllody in Chile.</title>
        <authorList>
            <person name="Cui W."/>
            <person name="Zamorano A."/>
            <person name="Fiore N."/>
        </authorList>
    </citation>
    <scope>NUCLEOTIDE SEQUENCE [LARGE SCALE GENOMIC DNA]</scope>
    <source>
        <strain evidence="1">StrPh-Cl</strain>
    </source>
</reference>
<proteinExistence type="predicted"/>
<sequence length="72" mass="8479">MKESHNKGPRYHSVKKEILAKKGFTHTVNLSEDEYIYQMSLNLKERVYGITVDKYFVIIAYDSEHKGNTKKK</sequence>
<name>A0ABS5K3X4_9MOLU</name>